<dbReference type="InterPro" id="IPR036388">
    <property type="entry name" value="WH-like_DNA-bd_sf"/>
</dbReference>
<dbReference type="Proteomes" id="UP000250796">
    <property type="component" value="Chromosome MESINF"/>
</dbReference>
<accession>A0A7Z7LCN0</accession>
<gene>
    <name evidence="2" type="ORF">MESINF_0118</name>
</gene>
<organism evidence="2 3">
    <name type="scientific">Mesotoga infera</name>
    <dbReference type="NCBI Taxonomy" id="1236046"/>
    <lineage>
        <taxon>Bacteria</taxon>
        <taxon>Thermotogati</taxon>
        <taxon>Thermotogota</taxon>
        <taxon>Thermotogae</taxon>
        <taxon>Kosmotogales</taxon>
        <taxon>Kosmotogaceae</taxon>
        <taxon>Mesotoga</taxon>
    </lineage>
</organism>
<name>A0A7Z7LCN0_9BACT</name>
<evidence type="ECO:0000259" key="1">
    <source>
        <dbReference type="PROSITE" id="PS50987"/>
    </source>
</evidence>
<dbReference type="RefSeq" id="WP_169698025.1">
    <property type="nucleotide sequence ID" value="NZ_LS974202.1"/>
</dbReference>
<evidence type="ECO:0000313" key="3">
    <source>
        <dbReference type="Proteomes" id="UP000250796"/>
    </source>
</evidence>
<keyword evidence="3" id="KW-1185">Reference proteome</keyword>
<dbReference type="SUPFAM" id="SSF46785">
    <property type="entry name" value="Winged helix' DNA-binding domain"/>
    <property type="match status" value="1"/>
</dbReference>
<sequence length="366" mass="42770">MFVEKVSFVDSLAYDFLLSLIRLNCNEMIMGSYADQEFVNWFKPDAEITDWVKETGKRLPPDIKELLDRFFNCETYFGIALFSLIQELDLITPEELIVEIKRIPEKYLLSHFLRTGFGPDVKDRNLPNLEKIVEKITSDDKEMLIFITESTVFSPSQKANLMELFSDPVKTKEDYLYLLEWYLENVFNSMKVRIKNSNQRQLKLLEKYITENGDDYFQKLEIVTVPDILAKVSRIEIGVSQFLGIDQAHSMGNKERFLFILGYDRIEIPFREKDMRLECIDVFEALSSKERLAILRALKNTSYTPIAMSKKLRIPAGELNNHIEKLKKARLIESFLDGENLKYTVNPQEIKKIVDKSLKRLLEEGD</sequence>
<dbReference type="GO" id="GO:0003700">
    <property type="term" value="F:DNA-binding transcription factor activity"/>
    <property type="evidence" value="ECO:0007669"/>
    <property type="project" value="InterPro"/>
</dbReference>
<reference evidence="2 3" key="1">
    <citation type="submission" date="2017-01" db="EMBL/GenBank/DDBJ databases">
        <authorList>
            <person name="Erauso G."/>
        </authorList>
    </citation>
    <scope>NUCLEOTIDE SEQUENCE [LARGE SCALE GENOMIC DNA]</scope>
    <source>
        <strain evidence="2">MESINF1</strain>
    </source>
</reference>
<evidence type="ECO:0000313" key="2">
    <source>
        <dbReference type="EMBL" id="SSC11567.1"/>
    </source>
</evidence>
<proteinExistence type="predicted"/>
<dbReference type="InterPro" id="IPR036390">
    <property type="entry name" value="WH_DNA-bd_sf"/>
</dbReference>
<dbReference type="InterPro" id="IPR001845">
    <property type="entry name" value="HTH_ArsR_DNA-bd_dom"/>
</dbReference>
<dbReference type="SMART" id="SM00418">
    <property type="entry name" value="HTH_ARSR"/>
    <property type="match status" value="1"/>
</dbReference>
<dbReference type="EMBL" id="LS974202">
    <property type="protein sequence ID" value="SSC11567.1"/>
    <property type="molecule type" value="Genomic_DNA"/>
</dbReference>
<protein>
    <submittedName>
        <fullName evidence="2">Putative transcriptional regulator</fullName>
    </submittedName>
</protein>
<dbReference type="InterPro" id="IPR011991">
    <property type="entry name" value="ArsR-like_HTH"/>
</dbReference>
<dbReference type="KEGG" id="minf:MESINF_0118"/>
<dbReference type="PROSITE" id="PS50987">
    <property type="entry name" value="HTH_ARSR_2"/>
    <property type="match status" value="1"/>
</dbReference>
<dbReference type="CDD" id="cd00090">
    <property type="entry name" value="HTH_ARSR"/>
    <property type="match status" value="1"/>
</dbReference>
<dbReference type="Gene3D" id="1.10.10.10">
    <property type="entry name" value="Winged helix-like DNA-binding domain superfamily/Winged helix DNA-binding domain"/>
    <property type="match status" value="1"/>
</dbReference>
<feature type="domain" description="HTH arsR-type" evidence="1">
    <location>
        <begin position="271"/>
        <end position="365"/>
    </location>
</feature>
<dbReference type="AlphaFoldDB" id="A0A7Z7LCN0"/>